<dbReference type="Pfam" id="PF07686">
    <property type="entry name" value="V-set"/>
    <property type="match status" value="1"/>
</dbReference>
<dbReference type="InterPro" id="IPR013783">
    <property type="entry name" value="Ig-like_fold"/>
</dbReference>
<proteinExistence type="predicted"/>
<keyword evidence="3" id="KW-1280">Immunoglobulin</keyword>
<dbReference type="GeneTree" id="ENSGT01020000230358"/>
<evidence type="ECO:0000256" key="3">
    <source>
        <dbReference type="ARBA" id="ARBA00043265"/>
    </source>
</evidence>
<keyword evidence="2" id="KW-1064">Adaptive immunity</keyword>
<dbReference type="InterPro" id="IPR007110">
    <property type="entry name" value="Ig-like_dom"/>
</dbReference>
<keyword evidence="4" id="KW-0732">Signal</keyword>
<name>A0A3B3SBN2_9TELE</name>
<evidence type="ECO:0000313" key="6">
    <source>
        <dbReference type="Ensembl" id="ENSPKIP00000027421.1"/>
    </source>
</evidence>
<dbReference type="FunFam" id="2.60.40.10:FF:001878">
    <property type="entry name" value="Immunoglobulin heavy variable 1-4"/>
    <property type="match status" value="1"/>
</dbReference>
<dbReference type="InterPro" id="IPR036179">
    <property type="entry name" value="Ig-like_dom_sf"/>
</dbReference>
<keyword evidence="7" id="KW-1185">Reference proteome</keyword>
<dbReference type="GO" id="GO:0005576">
    <property type="term" value="C:extracellular region"/>
    <property type="evidence" value="ECO:0007669"/>
    <property type="project" value="UniProtKB-ARBA"/>
</dbReference>
<evidence type="ECO:0000313" key="7">
    <source>
        <dbReference type="Proteomes" id="UP000261540"/>
    </source>
</evidence>
<dbReference type="GO" id="GO:0019814">
    <property type="term" value="C:immunoglobulin complex"/>
    <property type="evidence" value="ECO:0007669"/>
    <property type="project" value="UniProtKB-KW"/>
</dbReference>
<dbReference type="Proteomes" id="UP000261540">
    <property type="component" value="Unplaced"/>
</dbReference>
<evidence type="ECO:0000259" key="5">
    <source>
        <dbReference type="PROSITE" id="PS50835"/>
    </source>
</evidence>
<sequence>MLDVCNSHFLLLSLSLGVDTQTMTESEPAINKPGESHYLTCTASGFTVSSYDMNWVRQAPGKGLEWIVIMWWDGDIYYADSLKKKFTISRDTSSNTVSLQGKSLQTEDTAVYYCVRHS</sequence>
<dbReference type="InterPro" id="IPR013106">
    <property type="entry name" value="Ig_V-set"/>
</dbReference>
<accession>A0A3B3SBN2</accession>
<evidence type="ECO:0000256" key="4">
    <source>
        <dbReference type="SAM" id="SignalP"/>
    </source>
</evidence>
<keyword evidence="1" id="KW-0391">Immunity</keyword>
<feature type="chain" id="PRO_5017212597" description="Ig-like domain-containing protein" evidence="4">
    <location>
        <begin position="21"/>
        <end position="118"/>
    </location>
</feature>
<dbReference type="PROSITE" id="PS50835">
    <property type="entry name" value="IG_LIKE"/>
    <property type="match status" value="1"/>
</dbReference>
<dbReference type="GO" id="GO:0002250">
    <property type="term" value="P:adaptive immune response"/>
    <property type="evidence" value="ECO:0007669"/>
    <property type="project" value="UniProtKB-KW"/>
</dbReference>
<reference evidence="6" key="2">
    <citation type="submission" date="2025-09" db="UniProtKB">
        <authorList>
            <consortium name="Ensembl"/>
        </authorList>
    </citation>
    <scope>IDENTIFICATION</scope>
</reference>
<dbReference type="Ensembl" id="ENSPKIT00000008188.1">
    <property type="protein sequence ID" value="ENSPKIP00000027421.1"/>
    <property type="gene ID" value="ENSPKIG00000009490.1"/>
</dbReference>
<dbReference type="AlphaFoldDB" id="A0A3B3SBN2"/>
<reference evidence="6" key="1">
    <citation type="submission" date="2025-08" db="UniProtKB">
        <authorList>
            <consortium name="Ensembl"/>
        </authorList>
    </citation>
    <scope>IDENTIFICATION</scope>
</reference>
<organism evidence="6 7">
    <name type="scientific">Paramormyrops kingsleyae</name>
    <dbReference type="NCBI Taxonomy" id="1676925"/>
    <lineage>
        <taxon>Eukaryota</taxon>
        <taxon>Metazoa</taxon>
        <taxon>Chordata</taxon>
        <taxon>Craniata</taxon>
        <taxon>Vertebrata</taxon>
        <taxon>Euteleostomi</taxon>
        <taxon>Actinopterygii</taxon>
        <taxon>Neopterygii</taxon>
        <taxon>Teleostei</taxon>
        <taxon>Osteoglossocephala</taxon>
        <taxon>Osteoglossomorpha</taxon>
        <taxon>Osteoglossiformes</taxon>
        <taxon>Mormyridae</taxon>
        <taxon>Paramormyrops</taxon>
    </lineage>
</organism>
<dbReference type="SMART" id="SM00406">
    <property type="entry name" value="IGv"/>
    <property type="match status" value="1"/>
</dbReference>
<dbReference type="SUPFAM" id="SSF48726">
    <property type="entry name" value="Immunoglobulin"/>
    <property type="match status" value="1"/>
</dbReference>
<feature type="signal peptide" evidence="4">
    <location>
        <begin position="1"/>
        <end position="20"/>
    </location>
</feature>
<dbReference type="PANTHER" id="PTHR23266">
    <property type="entry name" value="IMMUNOGLOBULIN HEAVY CHAIN"/>
    <property type="match status" value="1"/>
</dbReference>
<dbReference type="Gene3D" id="2.60.40.10">
    <property type="entry name" value="Immunoglobulins"/>
    <property type="match status" value="1"/>
</dbReference>
<protein>
    <recommendedName>
        <fullName evidence="5">Ig-like domain-containing protein</fullName>
    </recommendedName>
</protein>
<feature type="domain" description="Ig-like" evidence="5">
    <location>
        <begin position="34"/>
        <end position="118"/>
    </location>
</feature>
<evidence type="ECO:0000256" key="1">
    <source>
        <dbReference type="ARBA" id="ARBA00022859"/>
    </source>
</evidence>
<dbReference type="InterPro" id="IPR050199">
    <property type="entry name" value="IgHV"/>
</dbReference>
<evidence type="ECO:0000256" key="2">
    <source>
        <dbReference type="ARBA" id="ARBA00023130"/>
    </source>
</evidence>